<dbReference type="PANTHER" id="PTHR13799">
    <property type="entry name" value="NGG1 INTERACTING FACTOR 3"/>
    <property type="match status" value="1"/>
</dbReference>
<dbReference type="SUPFAM" id="SSF102705">
    <property type="entry name" value="NIF3 (NGG1p interacting factor 3)-like"/>
    <property type="match status" value="1"/>
</dbReference>
<evidence type="ECO:0000256" key="5">
    <source>
        <dbReference type="PIRNR" id="PIRNR037489"/>
    </source>
</evidence>
<name>A0A1E5GDU5_9ENTE</name>
<keyword evidence="4 5" id="KW-0479">Metal-binding</keyword>
<dbReference type="EMBL" id="MIJZ01000014">
    <property type="protein sequence ID" value="OEG10859.1"/>
    <property type="molecule type" value="Genomic_DNA"/>
</dbReference>
<dbReference type="Gene3D" id="3.40.1390.30">
    <property type="entry name" value="NIF3 (NGG1p interacting factor 3)-like"/>
    <property type="match status" value="2"/>
</dbReference>
<evidence type="ECO:0000256" key="6">
    <source>
        <dbReference type="PIRSR" id="PIRSR602678-1"/>
    </source>
</evidence>
<evidence type="ECO:0000313" key="8">
    <source>
        <dbReference type="Proteomes" id="UP000094068"/>
    </source>
</evidence>
<evidence type="ECO:0000256" key="2">
    <source>
        <dbReference type="ARBA" id="ARBA00011643"/>
    </source>
</evidence>
<evidence type="ECO:0000256" key="3">
    <source>
        <dbReference type="ARBA" id="ARBA00022112"/>
    </source>
</evidence>
<dbReference type="Proteomes" id="UP000094068">
    <property type="component" value="Unassembled WGS sequence"/>
</dbReference>
<proteinExistence type="inferred from homology"/>
<reference evidence="8" key="1">
    <citation type="submission" date="2016-09" db="EMBL/GenBank/DDBJ databases">
        <authorList>
            <person name="Gulvik C.A."/>
        </authorList>
    </citation>
    <scope>NUCLEOTIDE SEQUENCE [LARGE SCALE GENOMIC DNA]</scope>
    <source>
        <strain evidence="8">DSM 23328</strain>
    </source>
</reference>
<dbReference type="FunFam" id="3.40.1390.30:FF:000001">
    <property type="entry name" value="GTP cyclohydrolase 1 type 2"/>
    <property type="match status" value="1"/>
</dbReference>
<dbReference type="RefSeq" id="WP_069646613.1">
    <property type="nucleotide sequence ID" value="NZ_JAFLWC010000019.1"/>
</dbReference>
<feature type="binding site" evidence="6">
    <location>
        <position position="105"/>
    </location>
    <ligand>
        <name>a divalent metal cation</name>
        <dbReference type="ChEBI" id="CHEBI:60240"/>
        <label>1</label>
    </ligand>
</feature>
<dbReference type="AlphaFoldDB" id="A0A1E5GDU5"/>
<accession>A0A1E5GDU5</accession>
<comment type="caution">
    <text evidence="7">The sequence shown here is derived from an EMBL/GenBank/DDBJ whole genome shotgun (WGS) entry which is preliminary data.</text>
</comment>
<dbReference type="STRING" id="903984.BCR21_11240"/>
<feature type="binding site" evidence="6">
    <location>
        <position position="335"/>
    </location>
    <ligand>
        <name>a divalent metal cation</name>
        <dbReference type="ChEBI" id="CHEBI:60240"/>
        <label>1</label>
    </ligand>
</feature>
<dbReference type="Pfam" id="PF01784">
    <property type="entry name" value="DUF34_NIF3"/>
    <property type="match status" value="1"/>
</dbReference>
<dbReference type="PANTHER" id="PTHR13799:SF14">
    <property type="entry name" value="GTP CYCLOHYDROLASE 1 TYPE 2 HOMOLOG"/>
    <property type="match status" value="1"/>
</dbReference>
<dbReference type="OrthoDB" id="9792792at2"/>
<organism evidence="7 8">
    <name type="scientific">Enterococcus ureasiticus</name>
    <dbReference type="NCBI Taxonomy" id="903984"/>
    <lineage>
        <taxon>Bacteria</taxon>
        <taxon>Bacillati</taxon>
        <taxon>Bacillota</taxon>
        <taxon>Bacilli</taxon>
        <taxon>Lactobacillales</taxon>
        <taxon>Enterococcaceae</taxon>
        <taxon>Enterococcus</taxon>
    </lineage>
</organism>
<gene>
    <name evidence="7" type="ORF">BCR21_11240</name>
</gene>
<dbReference type="InterPro" id="IPR015867">
    <property type="entry name" value="N-reg_PII/ATP_PRibTrfase_C"/>
</dbReference>
<evidence type="ECO:0000313" key="7">
    <source>
        <dbReference type="EMBL" id="OEG10859.1"/>
    </source>
</evidence>
<dbReference type="GO" id="GO:0046872">
    <property type="term" value="F:metal ion binding"/>
    <property type="evidence" value="ECO:0007669"/>
    <property type="project" value="UniProtKB-UniRule"/>
</dbReference>
<keyword evidence="8" id="KW-1185">Reference proteome</keyword>
<comment type="subunit">
    <text evidence="2">Homohexamer.</text>
</comment>
<feature type="binding site" evidence="6">
    <location>
        <position position="67"/>
    </location>
    <ligand>
        <name>a divalent metal cation</name>
        <dbReference type="ChEBI" id="CHEBI:60240"/>
        <label>1</label>
    </ligand>
</feature>
<dbReference type="GO" id="GO:0005737">
    <property type="term" value="C:cytoplasm"/>
    <property type="evidence" value="ECO:0007669"/>
    <property type="project" value="TreeGrafter"/>
</dbReference>
<evidence type="ECO:0000256" key="1">
    <source>
        <dbReference type="ARBA" id="ARBA00006964"/>
    </source>
</evidence>
<sequence length="372" mass="42061">MSLDGNVFIERFETYCPQWLAEAGDPVGLHIGTLNKKLNRVLVTLDVRPEVVAEAIEKHVDLIIAKHPPIFRPVKRLDTDDLQTKMYADLLKHDIAVFAAHTNMDIIDNGLNDWFCELLGIQDTTYLTKTHTIAYKKLAVFVPVEDAVNMRKVLGQAGAGQQGDYTNTSYSLIGTGRFTPKTGANPTLGTVDKEETVQEAKIEVIFPETIETKVIQAMLEAHPYEEPAYDVYQIENMTKEFGLGRVGHLEKAVSLNDFVSTIKETFDLEGLRIVAEDESKLIQRVAICGGSGEKFFRDAIKKQADVYITGDVYYHTGHDMLTEGLPVIDPGHYIEQLCKPKLVELFNQWKKDYNWTIEFIESEVNTNPFKFR</sequence>
<dbReference type="InterPro" id="IPR002678">
    <property type="entry name" value="DUF34/NIF3"/>
</dbReference>
<dbReference type="NCBIfam" id="TIGR00486">
    <property type="entry name" value="YbgI_SA1388"/>
    <property type="match status" value="1"/>
</dbReference>
<dbReference type="InterPro" id="IPR017221">
    <property type="entry name" value="DUF34/NIF3_bac"/>
</dbReference>
<evidence type="ECO:0000256" key="4">
    <source>
        <dbReference type="ARBA" id="ARBA00022723"/>
    </source>
</evidence>
<comment type="similarity">
    <text evidence="1 5">Belongs to the GTP cyclohydrolase I type 2/NIF3 family.</text>
</comment>
<protein>
    <recommendedName>
        <fullName evidence="3 5">GTP cyclohydrolase 1 type 2 homolog</fullName>
    </recommendedName>
</protein>
<dbReference type="PIRSF" id="PIRSF037489">
    <property type="entry name" value="UCP037489_NIF3_YqfO"/>
    <property type="match status" value="1"/>
</dbReference>
<dbReference type="Gene3D" id="3.30.70.120">
    <property type="match status" value="1"/>
</dbReference>
<dbReference type="InterPro" id="IPR036069">
    <property type="entry name" value="DUF34/NIF3_sf"/>
</dbReference>
<feature type="binding site" evidence="6">
    <location>
        <position position="332"/>
    </location>
    <ligand>
        <name>a divalent metal cation</name>
        <dbReference type="ChEBI" id="CHEBI:60240"/>
        <label>1</label>
    </ligand>
</feature>